<name>A0ABY7P494_9ACTN</name>
<protein>
    <recommendedName>
        <fullName evidence="3">Osmotically inducible protein OsmC</fullName>
    </recommendedName>
</protein>
<dbReference type="EMBL" id="CP115300">
    <property type="protein sequence ID" value="WBO65130.1"/>
    <property type="molecule type" value="Genomic_DNA"/>
</dbReference>
<dbReference type="SUPFAM" id="SSF82784">
    <property type="entry name" value="OsmC-like"/>
    <property type="match status" value="2"/>
</dbReference>
<accession>A0ABY7P494</accession>
<evidence type="ECO:0000313" key="2">
    <source>
        <dbReference type="Proteomes" id="UP001212326"/>
    </source>
</evidence>
<reference evidence="1 2" key="1">
    <citation type="submission" date="2022-12" db="EMBL/GenBank/DDBJ databases">
        <authorList>
            <person name="Mo P."/>
        </authorList>
    </citation>
    <scope>NUCLEOTIDE SEQUENCE [LARGE SCALE GENOMIC DNA]</scope>
    <source>
        <strain evidence="1 2">HUAS 2-6</strain>
    </source>
</reference>
<dbReference type="PANTHER" id="PTHR35368:SF1">
    <property type="entry name" value="HYDROPEROXIDE REDUCTASE"/>
    <property type="match status" value="1"/>
</dbReference>
<dbReference type="InterPro" id="IPR015946">
    <property type="entry name" value="KH_dom-like_a/b"/>
</dbReference>
<proteinExistence type="predicted"/>
<keyword evidence="2" id="KW-1185">Reference proteome</keyword>
<sequence length="345" mass="36592">MADFAVEAPAGPARPGTVASRTLTARCGTTRLARDFRLVHRSAAEAGASPDPSPYETALAAMASCVLVTQVNGFTARGVNLGGLSVVVSADLPLDDEGRPAAGQPLENIRWRSDVECVAPAETVCSINHLTTAFSPNHRVFLDASPFDAITAGGRPMTWEPAPPVSRVVTHSAVLPLEVTAVWEYGSEASFRTVTVVDGVRQESGPFGVDQAKQMLGIDRAPNSQEILLSSLVAELTGLLGEEASVPGFQIRAAGRLDTRGMLNVLREIPSRFHRLTLEVTGPQRSKLPALVGSALSRSVIAATLAHERTVGVEAWHNNVLERSYVSATKAAEAVRDELTSRSKS</sequence>
<organism evidence="1 2">
    <name type="scientific">Streptomyces camelliae</name>
    <dbReference type="NCBI Taxonomy" id="3004093"/>
    <lineage>
        <taxon>Bacteria</taxon>
        <taxon>Bacillati</taxon>
        <taxon>Actinomycetota</taxon>
        <taxon>Actinomycetes</taxon>
        <taxon>Kitasatosporales</taxon>
        <taxon>Streptomycetaceae</taxon>
        <taxon>Streptomyces</taxon>
    </lineage>
</organism>
<dbReference type="InterPro" id="IPR052924">
    <property type="entry name" value="OsmC/Ohr_hydroprdx_reductase"/>
</dbReference>
<dbReference type="Proteomes" id="UP001212326">
    <property type="component" value="Chromosome"/>
</dbReference>
<gene>
    <name evidence="1" type="ORF">O1G22_20975</name>
</gene>
<dbReference type="PANTHER" id="PTHR35368">
    <property type="entry name" value="HYDROPEROXIDE REDUCTASE"/>
    <property type="match status" value="1"/>
</dbReference>
<dbReference type="InterPro" id="IPR036102">
    <property type="entry name" value="OsmC/Ohrsf"/>
</dbReference>
<evidence type="ECO:0000313" key="1">
    <source>
        <dbReference type="EMBL" id="WBO65130.1"/>
    </source>
</evidence>
<dbReference type="RefSeq" id="WP_270082752.1">
    <property type="nucleotide sequence ID" value="NZ_CP115300.1"/>
</dbReference>
<dbReference type="Gene3D" id="3.30.300.20">
    <property type="match status" value="2"/>
</dbReference>
<evidence type="ECO:0008006" key="3">
    <source>
        <dbReference type="Google" id="ProtNLM"/>
    </source>
</evidence>